<keyword evidence="3" id="KW-1185">Reference proteome</keyword>
<protein>
    <submittedName>
        <fullName evidence="2">Acyl carrier protein</fullName>
    </submittedName>
</protein>
<dbReference type="InterPro" id="IPR036736">
    <property type="entry name" value="ACP-like_sf"/>
</dbReference>
<evidence type="ECO:0000259" key="1">
    <source>
        <dbReference type="PROSITE" id="PS50075"/>
    </source>
</evidence>
<gene>
    <name evidence="2" type="ORF">H4N64_14725</name>
</gene>
<comment type="caution">
    <text evidence="2">The sequence shown here is derived from an EMBL/GenBank/DDBJ whole genome shotgun (WGS) entry which is preliminary data.</text>
</comment>
<evidence type="ECO:0000313" key="2">
    <source>
        <dbReference type="EMBL" id="MBC2902838.1"/>
    </source>
</evidence>
<dbReference type="Pfam" id="PF00550">
    <property type="entry name" value="PP-binding"/>
    <property type="match status" value="1"/>
</dbReference>
<dbReference type="PROSITE" id="PS50075">
    <property type="entry name" value="CARRIER"/>
    <property type="match status" value="1"/>
</dbReference>
<dbReference type="RefSeq" id="WP_186282746.1">
    <property type="nucleotide sequence ID" value="NZ_JACMSF010000013.1"/>
</dbReference>
<dbReference type="Gene3D" id="1.10.1200.10">
    <property type="entry name" value="ACP-like"/>
    <property type="match status" value="1"/>
</dbReference>
<dbReference type="AlphaFoldDB" id="A0A7X1J263"/>
<dbReference type="SUPFAM" id="SSF47336">
    <property type="entry name" value="ACP-like"/>
    <property type="match status" value="1"/>
</dbReference>
<name>A0A7X1J263_9ACTN</name>
<dbReference type="Proteomes" id="UP000584670">
    <property type="component" value="Unassembled WGS sequence"/>
</dbReference>
<reference evidence="2 3" key="1">
    <citation type="submission" date="2020-08" db="EMBL/GenBank/DDBJ databases">
        <title>Streptomyces sp. PSKA01 genome sequencing and assembly.</title>
        <authorList>
            <person name="Mandal S."/>
            <person name="Maiti P.K."/>
            <person name="Das P."/>
        </authorList>
    </citation>
    <scope>NUCLEOTIDE SEQUENCE [LARGE SCALE GENOMIC DNA]</scope>
    <source>
        <strain evidence="2 3">PSKA01</strain>
    </source>
</reference>
<evidence type="ECO:0000313" key="3">
    <source>
        <dbReference type="Proteomes" id="UP000584670"/>
    </source>
</evidence>
<organism evidence="2 3">
    <name type="scientific">Streptomyces cupreus</name>
    <dbReference type="NCBI Taxonomy" id="2759956"/>
    <lineage>
        <taxon>Bacteria</taxon>
        <taxon>Bacillati</taxon>
        <taxon>Actinomycetota</taxon>
        <taxon>Actinomycetes</taxon>
        <taxon>Kitasatosporales</taxon>
        <taxon>Streptomycetaceae</taxon>
        <taxon>Streptomyces</taxon>
    </lineage>
</organism>
<sequence length="79" mass="8862">MPVTAYPGLVAFIAEKAEIPIEEIDPERTLEDLSLDSLTLIEIALFIQREYGIEVPEGDLVLSQKLAEWAAYLDERSGR</sequence>
<feature type="domain" description="Carrier" evidence="1">
    <location>
        <begin position="1"/>
        <end position="77"/>
    </location>
</feature>
<dbReference type="EMBL" id="JACMSF010000013">
    <property type="protein sequence ID" value="MBC2902838.1"/>
    <property type="molecule type" value="Genomic_DNA"/>
</dbReference>
<accession>A0A7X1J263</accession>
<proteinExistence type="predicted"/>
<dbReference type="InterPro" id="IPR009081">
    <property type="entry name" value="PP-bd_ACP"/>
</dbReference>